<dbReference type="InterPro" id="IPR036890">
    <property type="entry name" value="HATPase_C_sf"/>
</dbReference>
<dbReference type="SMART" id="SM00304">
    <property type="entry name" value="HAMP"/>
    <property type="match status" value="1"/>
</dbReference>
<dbReference type="InterPro" id="IPR004358">
    <property type="entry name" value="Sig_transdc_His_kin-like_C"/>
</dbReference>
<sequence length="568" mass="64140">MDNITASKTRHSKPFWNRLKQTSIVNKIYGGYGISLGIAVLGVLVGLGLGNHYHKTAKEQLRTARIQGSLLAKLQLIAIEFRPEKEFLPILQDERQFRKAEADFEARIKQVQTLLYKLKETTPSDTMTSMQPFLQVYEQVVDDYAQRQRMILSLLAPDKWEQADFSRTERQINRFLNSPPAVKLSLYSNELKILSEASEKQIEKAEQALVKADRFRTLVILASLLLSVVIATILAYYTARTIARPIQKVTEVAQRVTKTEDFDLRVPINSSDEVSLLAVSINQLIEWVEQYTRELKEAQTHLIQTEKMSSLGQMVAGIAHEINNPIGFIQGNLSPIESYVEELLTIIDIFRQHCSSLPPELISSIEESDIDFISKDFPKLLQSMRIGTDRICEIVLSLRNFSRLDEAQVKACDLHEGLESTLLLLNHRLTSQVEVVRKYGNIPDVACHPAQINQVFMNIISNAIDALLEREDQVHKKILIVTESQYEQVLIRISDNGGGIPPEILGKLFDPFFTTKPVGKGTGLGLAISYKIIEKHQGKIQVHSSAGEGTEFVITLPIQSSIERKIQK</sequence>
<dbReference type="SMART" id="SM00387">
    <property type="entry name" value="HATPase_c"/>
    <property type="match status" value="1"/>
</dbReference>
<dbReference type="PANTHER" id="PTHR43065">
    <property type="entry name" value="SENSOR HISTIDINE KINASE"/>
    <property type="match status" value="1"/>
</dbReference>
<evidence type="ECO:0000313" key="11">
    <source>
        <dbReference type="EMBL" id="KKD38607.1"/>
    </source>
</evidence>
<dbReference type="Gene3D" id="1.10.287.130">
    <property type="match status" value="1"/>
</dbReference>
<keyword evidence="6 11" id="KW-0418">Kinase</keyword>
<keyword evidence="7" id="KW-0902">Two-component regulatory system</keyword>
<keyword evidence="5" id="KW-0808">Transferase</keyword>
<evidence type="ECO:0000256" key="7">
    <source>
        <dbReference type="ARBA" id="ARBA00023012"/>
    </source>
</evidence>
<dbReference type="CDD" id="cd06225">
    <property type="entry name" value="HAMP"/>
    <property type="match status" value="1"/>
</dbReference>
<comment type="catalytic activity">
    <reaction evidence="1">
        <text>ATP + protein L-histidine = ADP + protein N-phospho-L-histidine.</text>
        <dbReference type="EC" id="2.7.13.3"/>
    </reaction>
</comment>
<dbReference type="SMART" id="SM00388">
    <property type="entry name" value="HisKA"/>
    <property type="match status" value="1"/>
</dbReference>
<feature type="domain" description="HAMP" evidence="10">
    <location>
        <begin position="240"/>
        <end position="293"/>
    </location>
</feature>
<dbReference type="InterPro" id="IPR005467">
    <property type="entry name" value="His_kinase_dom"/>
</dbReference>
<dbReference type="PANTHER" id="PTHR43065:SF50">
    <property type="entry name" value="HISTIDINE KINASE"/>
    <property type="match status" value="1"/>
</dbReference>
<comment type="subcellular location">
    <subcellularLocation>
        <location evidence="2">Membrane</location>
    </subcellularLocation>
</comment>
<dbReference type="InterPro" id="IPR003594">
    <property type="entry name" value="HATPase_dom"/>
</dbReference>
<dbReference type="EMBL" id="LATL02000051">
    <property type="protein sequence ID" value="KKD38607.1"/>
    <property type="molecule type" value="Genomic_DNA"/>
</dbReference>
<evidence type="ECO:0000256" key="4">
    <source>
        <dbReference type="ARBA" id="ARBA00022553"/>
    </source>
</evidence>
<evidence type="ECO:0000313" key="12">
    <source>
        <dbReference type="Proteomes" id="UP000033607"/>
    </source>
</evidence>
<dbReference type="Gene3D" id="6.10.340.10">
    <property type="match status" value="1"/>
</dbReference>
<keyword evidence="8" id="KW-0812">Transmembrane</keyword>
<dbReference type="SUPFAM" id="SSF158472">
    <property type="entry name" value="HAMP domain-like"/>
    <property type="match status" value="1"/>
</dbReference>
<protein>
    <recommendedName>
        <fullName evidence="3">histidine kinase</fullName>
        <ecNumber evidence="3">2.7.13.3</ecNumber>
    </recommendedName>
</protein>
<dbReference type="CDD" id="cd00082">
    <property type="entry name" value="HisKA"/>
    <property type="match status" value="1"/>
</dbReference>
<dbReference type="SUPFAM" id="SSF55874">
    <property type="entry name" value="ATPase domain of HSP90 chaperone/DNA topoisomerase II/histidine kinase"/>
    <property type="match status" value="1"/>
</dbReference>
<evidence type="ECO:0000256" key="8">
    <source>
        <dbReference type="SAM" id="Phobius"/>
    </source>
</evidence>
<dbReference type="PROSITE" id="PS50109">
    <property type="entry name" value="HIS_KIN"/>
    <property type="match status" value="1"/>
</dbReference>
<dbReference type="InterPro" id="IPR036097">
    <property type="entry name" value="HisK_dim/P_sf"/>
</dbReference>
<dbReference type="Pfam" id="PF02518">
    <property type="entry name" value="HATPase_c"/>
    <property type="match status" value="1"/>
</dbReference>
<dbReference type="Pfam" id="PF00672">
    <property type="entry name" value="HAMP"/>
    <property type="match status" value="1"/>
</dbReference>
<dbReference type="AlphaFoldDB" id="A0A0F5YIZ7"/>
<accession>A0A0F5YIZ7</accession>
<dbReference type="RefSeq" id="WP_046277994.1">
    <property type="nucleotide sequence ID" value="NZ_LATL02000051.1"/>
</dbReference>
<dbReference type="OrthoDB" id="475249at2"/>
<name>A0A0F5YIZ7_9CYAN</name>
<evidence type="ECO:0000259" key="9">
    <source>
        <dbReference type="PROSITE" id="PS50109"/>
    </source>
</evidence>
<keyword evidence="4" id="KW-0597">Phosphoprotein</keyword>
<feature type="domain" description="Histidine kinase" evidence="9">
    <location>
        <begin position="317"/>
        <end position="560"/>
    </location>
</feature>
<organism evidence="11 12">
    <name type="scientific">Limnoraphis robusta CS-951</name>
    <dbReference type="NCBI Taxonomy" id="1637645"/>
    <lineage>
        <taxon>Bacteria</taxon>
        <taxon>Bacillati</taxon>
        <taxon>Cyanobacteriota</taxon>
        <taxon>Cyanophyceae</taxon>
        <taxon>Oscillatoriophycideae</taxon>
        <taxon>Oscillatoriales</taxon>
        <taxon>Sirenicapillariaceae</taxon>
        <taxon>Limnoraphis</taxon>
    </lineage>
</organism>
<dbReference type="SUPFAM" id="SSF47384">
    <property type="entry name" value="Homodimeric domain of signal transducing histidine kinase"/>
    <property type="match status" value="1"/>
</dbReference>
<dbReference type="Gene3D" id="3.30.565.10">
    <property type="entry name" value="Histidine kinase-like ATPase, C-terminal domain"/>
    <property type="match status" value="1"/>
</dbReference>
<evidence type="ECO:0000256" key="6">
    <source>
        <dbReference type="ARBA" id="ARBA00022777"/>
    </source>
</evidence>
<gene>
    <name evidence="11" type="ORF">WN50_07960</name>
</gene>
<keyword evidence="8" id="KW-0472">Membrane</keyword>
<reference evidence="11 12" key="1">
    <citation type="submission" date="2015-06" db="EMBL/GenBank/DDBJ databases">
        <title>Draft genome assembly of filamentous brackish cyanobacterium Limnoraphis robusta strain CS-951.</title>
        <authorList>
            <person name="Willis A."/>
            <person name="Parks M."/>
            <person name="Burford M.A."/>
        </authorList>
    </citation>
    <scope>NUCLEOTIDE SEQUENCE [LARGE SCALE GENOMIC DNA]</scope>
    <source>
        <strain evidence="11 12">CS-951</strain>
    </source>
</reference>
<keyword evidence="8" id="KW-1133">Transmembrane helix</keyword>
<evidence type="ECO:0000256" key="1">
    <source>
        <dbReference type="ARBA" id="ARBA00000085"/>
    </source>
</evidence>
<dbReference type="Proteomes" id="UP000033607">
    <property type="component" value="Unassembled WGS sequence"/>
</dbReference>
<dbReference type="InterPro" id="IPR003661">
    <property type="entry name" value="HisK_dim/P_dom"/>
</dbReference>
<dbReference type="GO" id="GO:0016020">
    <property type="term" value="C:membrane"/>
    <property type="evidence" value="ECO:0007669"/>
    <property type="project" value="UniProtKB-SubCell"/>
</dbReference>
<dbReference type="InterPro" id="IPR003660">
    <property type="entry name" value="HAMP_dom"/>
</dbReference>
<dbReference type="GO" id="GO:0000155">
    <property type="term" value="F:phosphorelay sensor kinase activity"/>
    <property type="evidence" value="ECO:0007669"/>
    <property type="project" value="InterPro"/>
</dbReference>
<evidence type="ECO:0000259" key="10">
    <source>
        <dbReference type="PROSITE" id="PS50885"/>
    </source>
</evidence>
<dbReference type="PRINTS" id="PR00344">
    <property type="entry name" value="BCTRLSENSOR"/>
</dbReference>
<evidence type="ECO:0000256" key="3">
    <source>
        <dbReference type="ARBA" id="ARBA00012438"/>
    </source>
</evidence>
<evidence type="ECO:0000256" key="5">
    <source>
        <dbReference type="ARBA" id="ARBA00022679"/>
    </source>
</evidence>
<feature type="transmembrane region" description="Helical" evidence="8">
    <location>
        <begin position="218"/>
        <end position="239"/>
    </location>
</feature>
<dbReference type="PATRIC" id="fig|1637645.4.peg.883"/>
<dbReference type="EC" id="2.7.13.3" evidence="3"/>
<comment type="caution">
    <text evidence="11">The sequence shown here is derived from an EMBL/GenBank/DDBJ whole genome shotgun (WGS) entry which is preliminary data.</text>
</comment>
<feature type="transmembrane region" description="Helical" evidence="8">
    <location>
        <begin position="29"/>
        <end position="50"/>
    </location>
</feature>
<evidence type="ECO:0000256" key="2">
    <source>
        <dbReference type="ARBA" id="ARBA00004370"/>
    </source>
</evidence>
<dbReference type="PROSITE" id="PS50885">
    <property type="entry name" value="HAMP"/>
    <property type="match status" value="1"/>
</dbReference>
<proteinExistence type="predicted"/>